<gene>
    <name evidence="14" type="ORF">DFP98_14550</name>
</gene>
<dbReference type="PROSITE" id="PS50109">
    <property type="entry name" value="HIS_KIN"/>
    <property type="match status" value="2"/>
</dbReference>
<feature type="transmembrane region" description="Helical" evidence="10">
    <location>
        <begin position="333"/>
        <end position="354"/>
    </location>
</feature>
<keyword evidence="15" id="KW-1185">Reference proteome</keyword>
<dbReference type="InterPro" id="IPR036097">
    <property type="entry name" value="HisK_dim/P_sf"/>
</dbReference>
<dbReference type="SMART" id="SM00448">
    <property type="entry name" value="REC"/>
    <property type="match status" value="1"/>
</dbReference>
<dbReference type="InterPro" id="IPR001789">
    <property type="entry name" value="Sig_transdc_resp-reg_receiver"/>
</dbReference>
<dbReference type="SMART" id="SM00387">
    <property type="entry name" value="HATPase_c"/>
    <property type="match status" value="2"/>
</dbReference>
<dbReference type="InterPro" id="IPR005467">
    <property type="entry name" value="His_kinase_dom"/>
</dbReference>
<accession>A0A3D9I078</accession>
<dbReference type="SMART" id="SM00388">
    <property type="entry name" value="HisKA"/>
    <property type="match status" value="1"/>
</dbReference>
<dbReference type="CDD" id="cd00082">
    <property type="entry name" value="HisKA"/>
    <property type="match status" value="1"/>
</dbReference>
<dbReference type="Proteomes" id="UP000256977">
    <property type="component" value="Unassembled WGS sequence"/>
</dbReference>
<keyword evidence="10" id="KW-0812">Transmembrane</keyword>
<dbReference type="PROSITE" id="PS50110">
    <property type="entry name" value="RESPONSE_REGULATORY"/>
    <property type="match status" value="1"/>
</dbReference>
<dbReference type="InterPro" id="IPR011006">
    <property type="entry name" value="CheY-like_superfamily"/>
</dbReference>
<dbReference type="GO" id="GO:0005524">
    <property type="term" value="F:ATP binding"/>
    <property type="evidence" value="ECO:0007669"/>
    <property type="project" value="UniProtKB-KW"/>
</dbReference>
<organism evidence="14 15">
    <name type="scientific">Cohnella phaseoli</name>
    <dbReference type="NCBI Taxonomy" id="456490"/>
    <lineage>
        <taxon>Bacteria</taxon>
        <taxon>Bacillati</taxon>
        <taxon>Bacillota</taxon>
        <taxon>Bacilli</taxon>
        <taxon>Bacillales</taxon>
        <taxon>Paenibacillaceae</taxon>
        <taxon>Cohnella</taxon>
    </lineage>
</organism>
<feature type="transmembrane region" description="Helical" evidence="10">
    <location>
        <begin position="366"/>
        <end position="386"/>
    </location>
</feature>
<dbReference type="EC" id="2.7.13.3" evidence="2"/>
<keyword evidence="10" id="KW-1133">Transmembrane helix</keyword>
<dbReference type="Gene3D" id="3.30.565.10">
    <property type="entry name" value="Histidine kinase-like ATPase, C-terminal domain"/>
    <property type="match status" value="2"/>
</dbReference>
<feature type="transmembrane region" description="Helical" evidence="10">
    <location>
        <begin position="398"/>
        <end position="420"/>
    </location>
</feature>
<feature type="transmembrane region" description="Helical" evidence="10">
    <location>
        <begin position="276"/>
        <end position="296"/>
    </location>
</feature>
<evidence type="ECO:0000259" key="12">
    <source>
        <dbReference type="PROSITE" id="PS50109"/>
    </source>
</evidence>
<dbReference type="Gene3D" id="1.10.287.130">
    <property type="match status" value="1"/>
</dbReference>
<dbReference type="Pfam" id="PF00512">
    <property type="entry name" value="HisKA"/>
    <property type="match status" value="1"/>
</dbReference>
<dbReference type="InterPro" id="IPR003594">
    <property type="entry name" value="HATPase_dom"/>
</dbReference>
<feature type="chain" id="PRO_5017653657" description="histidine kinase" evidence="11">
    <location>
        <begin position="31"/>
        <end position="1001"/>
    </location>
</feature>
<feature type="domain" description="Histidine kinase" evidence="12">
    <location>
        <begin position="442"/>
        <end position="627"/>
    </location>
</feature>
<keyword evidence="3" id="KW-0808">Transferase</keyword>
<evidence type="ECO:0000256" key="3">
    <source>
        <dbReference type="ARBA" id="ARBA00022679"/>
    </source>
</evidence>
<proteinExistence type="predicted"/>
<keyword evidence="8" id="KW-0597">Phosphoprotein</keyword>
<dbReference type="EMBL" id="QRDZ01000045">
    <property type="protein sequence ID" value="RED55041.1"/>
    <property type="molecule type" value="Genomic_DNA"/>
</dbReference>
<dbReference type="SUPFAM" id="SSF49785">
    <property type="entry name" value="Galactose-binding domain-like"/>
    <property type="match status" value="1"/>
</dbReference>
<feature type="transmembrane region" description="Helical" evidence="10">
    <location>
        <begin position="238"/>
        <end position="256"/>
    </location>
</feature>
<dbReference type="PANTHER" id="PTHR34220">
    <property type="entry name" value="SENSOR HISTIDINE KINASE YPDA"/>
    <property type="match status" value="1"/>
</dbReference>
<dbReference type="GO" id="GO:0000155">
    <property type="term" value="F:phosphorelay sensor kinase activity"/>
    <property type="evidence" value="ECO:0007669"/>
    <property type="project" value="InterPro"/>
</dbReference>
<dbReference type="OrthoDB" id="9809348at2"/>
<evidence type="ECO:0000256" key="8">
    <source>
        <dbReference type="PROSITE-ProRule" id="PRU00169"/>
    </source>
</evidence>
<dbReference type="Pfam" id="PF07695">
    <property type="entry name" value="7TMR-DISM_7TM"/>
    <property type="match status" value="1"/>
</dbReference>
<keyword evidence="6" id="KW-0067">ATP-binding</keyword>
<dbReference type="Pfam" id="PF00072">
    <property type="entry name" value="Response_reg"/>
    <property type="match status" value="1"/>
</dbReference>
<evidence type="ECO:0000259" key="13">
    <source>
        <dbReference type="PROSITE" id="PS50110"/>
    </source>
</evidence>
<dbReference type="SUPFAM" id="SSF47384">
    <property type="entry name" value="Homodimeric domain of signal transducing histidine kinase"/>
    <property type="match status" value="1"/>
</dbReference>
<dbReference type="GO" id="GO:0016020">
    <property type="term" value="C:membrane"/>
    <property type="evidence" value="ECO:0007669"/>
    <property type="project" value="InterPro"/>
</dbReference>
<evidence type="ECO:0000313" key="15">
    <source>
        <dbReference type="Proteomes" id="UP000256977"/>
    </source>
</evidence>
<dbReference type="AlphaFoldDB" id="A0A3D9I078"/>
<dbReference type="RefSeq" id="WP_116065340.1">
    <property type="nucleotide sequence ID" value="NZ_QRDZ01000045.1"/>
</dbReference>
<dbReference type="SUPFAM" id="SSF55874">
    <property type="entry name" value="ATPase domain of HSP90 chaperone/DNA topoisomerase II/histidine kinase"/>
    <property type="match status" value="2"/>
</dbReference>
<evidence type="ECO:0000256" key="6">
    <source>
        <dbReference type="ARBA" id="ARBA00022840"/>
    </source>
</evidence>
<keyword evidence="10" id="KW-0472">Membrane</keyword>
<dbReference type="SUPFAM" id="SSF52172">
    <property type="entry name" value="CheY-like"/>
    <property type="match status" value="1"/>
</dbReference>
<protein>
    <recommendedName>
        <fullName evidence="2">histidine kinase</fullName>
        <ecNumber evidence="2">2.7.13.3</ecNumber>
    </recommendedName>
</protein>
<name>A0A3D9I078_9BACL</name>
<evidence type="ECO:0000256" key="5">
    <source>
        <dbReference type="ARBA" id="ARBA00022777"/>
    </source>
</evidence>
<dbReference type="Pfam" id="PF02518">
    <property type="entry name" value="HATPase_c"/>
    <property type="match status" value="1"/>
</dbReference>
<comment type="caution">
    <text evidence="14">The sequence shown here is derived from an EMBL/GenBank/DDBJ whole genome shotgun (WGS) entry which is preliminary data.</text>
</comment>
<keyword evidence="11" id="KW-0732">Signal</keyword>
<feature type="domain" description="Histidine kinase" evidence="12">
    <location>
        <begin position="905"/>
        <end position="1000"/>
    </location>
</feature>
<evidence type="ECO:0000256" key="2">
    <source>
        <dbReference type="ARBA" id="ARBA00012438"/>
    </source>
</evidence>
<dbReference type="PANTHER" id="PTHR34220:SF7">
    <property type="entry name" value="SENSOR HISTIDINE KINASE YPDA"/>
    <property type="match status" value="1"/>
</dbReference>
<feature type="modified residue" description="4-aspartylphosphate" evidence="8">
    <location>
        <position position="723"/>
    </location>
</feature>
<reference evidence="14 15" key="1">
    <citation type="submission" date="2018-07" db="EMBL/GenBank/DDBJ databases">
        <title>Genomic Encyclopedia of Type Strains, Phase III (KMG-III): the genomes of soil and plant-associated and newly described type strains.</title>
        <authorList>
            <person name="Whitman W."/>
        </authorList>
    </citation>
    <scope>NUCLEOTIDE SEQUENCE [LARGE SCALE GENOMIC DNA]</scope>
    <source>
        <strain evidence="14 15">CECT 7287</strain>
    </source>
</reference>
<dbReference type="Gene3D" id="3.40.50.2300">
    <property type="match status" value="1"/>
</dbReference>
<dbReference type="InterPro" id="IPR011623">
    <property type="entry name" value="7TMR_DISM_rcpt_extracell_dom1"/>
</dbReference>
<dbReference type="InterPro" id="IPR003661">
    <property type="entry name" value="HisK_dim/P_dom"/>
</dbReference>
<evidence type="ECO:0000256" key="9">
    <source>
        <dbReference type="SAM" id="MobiDB-lite"/>
    </source>
</evidence>
<feature type="compositionally biased region" description="Low complexity" evidence="9">
    <location>
        <begin position="647"/>
        <end position="662"/>
    </location>
</feature>
<evidence type="ECO:0000256" key="11">
    <source>
        <dbReference type="SAM" id="SignalP"/>
    </source>
</evidence>
<keyword evidence="5" id="KW-0418">Kinase</keyword>
<keyword evidence="7" id="KW-0902">Two-component regulatory system</keyword>
<dbReference type="Pfam" id="PF06580">
    <property type="entry name" value="His_kinase"/>
    <property type="match status" value="1"/>
</dbReference>
<evidence type="ECO:0000256" key="4">
    <source>
        <dbReference type="ARBA" id="ARBA00022741"/>
    </source>
</evidence>
<dbReference type="InterPro" id="IPR050640">
    <property type="entry name" value="Bact_2-comp_sensor_kinase"/>
</dbReference>
<evidence type="ECO:0000256" key="7">
    <source>
        <dbReference type="ARBA" id="ARBA00023012"/>
    </source>
</evidence>
<sequence>MAGKKVDRFLLLLVLATLSVAAAVASWTLAADRGTAVHRGMLDLSHWDPYKDGVFDLDGEWEFYPGELLTPDHSVQERGEGGFIQVPGEWNGWTGPDGAAMEGYGYGTYRLVVTNAPVGEALAIAKNYVRFADKLYIDGALVGESGEPGAARDSYVPRNVPYTAYFKVAHSEFEVLLQVSNFDFEAGGITNSLQFGPGKDVQVRKGLIVGVDLMGTMVWLIIAAFTLGMYLWFHRNALLLWFALYFVLYAISVIANGERVLLQWLPELPFELAFKIKTVSLFATPALFFLIVRKLIERPIVRGIVRAMVWLLTLYVAAIALLPFRLYSAAQDIVYLVMMLAYLALIGCLIREYAKRRYGRLSRRQFQLFIAAVWATIMLGANVILSNANMTSMLLNNAVGSLFFICVVTLLIHQYVAAYVSMDKLTKRLQIADRMKDEFLLLTSHELNTPLNGIMNVSRTLLQDTIRRGGTEARERLLMIRNTAYQMSNLVNDIIDGARIRDGKLALNPGLVDLGSCVSVVMEVSAFLAKGKNIRLVPRIDPQARYVHADERRLIQVIHNAVHSILTDTQVGDVSVVSSLSDGRVLIGIETSVPKAKTDENAAAADNGFTVGLSVAKELVELMGGSFVSGRNGLHLSLPAAPSDSLAEVAAAAEPETSPAPAGQGSRRDGAARILIASADPIGVEHLYGMLTAEGYEALFAGNGKEAYEAVTRFDRPDLVLVDVMLPEENGFELCRKIRRHFTQVELPLLLISSRSTSADIEAGIAAGASDFVARPLDPGEIRVRIHTLLSMKRLVKEAARSEMAFLRSQIKPHFLYNALGTIMSLCYTDGPRAGELLSIFSRYLRIIFHLDNTEETVRLSKEIELIQAYADIEKARFGERVRVELDIDSELYRCHVMPLTIEPLVENAIRHGVSKKLSGGTVKLSIQREGEFVRVVVEDDGVGMTAEQVEAILNREKQEQGVGFRNITRRVAHMTGRAPIVESERGVGTKVIIWLPLVYE</sequence>
<feature type="transmembrane region" description="Helical" evidence="10">
    <location>
        <begin position="308"/>
        <end position="327"/>
    </location>
</feature>
<dbReference type="InterPro" id="IPR008979">
    <property type="entry name" value="Galactose-bd-like_sf"/>
</dbReference>
<dbReference type="InterPro" id="IPR036890">
    <property type="entry name" value="HATPase_C_sf"/>
</dbReference>
<evidence type="ECO:0000313" key="14">
    <source>
        <dbReference type="EMBL" id="RED55041.1"/>
    </source>
</evidence>
<evidence type="ECO:0000256" key="10">
    <source>
        <dbReference type="SAM" id="Phobius"/>
    </source>
</evidence>
<feature type="transmembrane region" description="Helical" evidence="10">
    <location>
        <begin position="207"/>
        <end position="231"/>
    </location>
</feature>
<keyword evidence="4" id="KW-0547">Nucleotide-binding</keyword>
<feature type="region of interest" description="Disordered" evidence="9">
    <location>
        <begin position="647"/>
        <end position="667"/>
    </location>
</feature>
<dbReference type="Gene3D" id="2.60.120.260">
    <property type="entry name" value="Galactose-binding domain-like"/>
    <property type="match status" value="1"/>
</dbReference>
<feature type="domain" description="Response regulatory" evidence="13">
    <location>
        <begin position="673"/>
        <end position="790"/>
    </location>
</feature>
<dbReference type="InterPro" id="IPR010559">
    <property type="entry name" value="Sig_transdc_His_kin_internal"/>
</dbReference>
<feature type="signal peptide" evidence="11">
    <location>
        <begin position="1"/>
        <end position="30"/>
    </location>
</feature>
<evidence type="ECO:0000256" key="1">
    <source>
        <dbReference type="ARBA" id="ARBA00000085"/>
    </source>
</evidence>
<comment type="catalytic activity">
    <reaction evidence="1">
        <text>ATP + protein L-histidine = ADP + protein N-phospho-L-histidine.</text>
        <dbReference type="EC" id="2.7.13.3"/>
    </reaction>
</comment>